<evidence type="ECO:0000259" key="7">
    <source>
        <dbReference type="PROSITE" id="PS50067"/>
    </source>
</evidence>
<dbReference type="PROSITE" id="PS50067">
    <property type="entry name" value="KINESIN_MOTOR_2"/>
    <property type="match status" value="1"/>
</dbReference>
<dbReference type="Proteomes" id="UP001208570">
    <property type="component" value="Unassembled WGS sequence"/>
</dbReference>
<proteinExistence type="inferred from homology"/>
<dbReference type="GO" id="GO:0008017">
    <property type="term" value="F:microtubule binding"/>
    <property type="evidence" value="ECO:0007669"/>
    <property type="project" value="InterPro"/>
</dbReference>
<gene>
    <name evidence="8" type="ORF">LSH36_15g04004</name>
</gene>
<comment type="caution">
    <text evidence="5">Lacks conserved residue(s) required for the propagation of feature annotation.</text>
</comment>
<dbReference type="InterPro" id="IPR001752">
    <property type="entry name" value="Kinesin_motor_dom"/>
</dbReference>
<dbReference type="GO" id="GO:0005524">
    <property type="term" value="F:ATP binding"/>
    <property type="evidence" value="ECO:0007669"/>
    <property type="project" value="UniProtKB-KW"/>
</dbReference>
<evidence type="ECO:0000256" key="6">
    <source>
        <dbReference type="SAM" id="MobiDB-lite"/>
    </source>
</evidence>
<dbReference type="GO" id="GO:0051231">
    <property type="term" value="P:spindle elongation"/>
    <property type="evidence" value="ECO:0007669"/>
    <property type="project" value="TreeGrafter"/>
</dbReference>
<feature type="domain" description="Kinesin motor" evidence="7">
    <location>
        <begin position="129"/>
        <end position="205"/>
    </location>
</feature>
<keyword evidence="9" id="KW-1185">Reference proteome</keyword>
<comment type="caution">
    <text evidence="8">The sequence shown here is derived from an EMBL/GenBank/DDBJ whole genome shotgun (WGS) entry which is preliminary data.</text>
</comment>
<keyword evidence="4" id="KW-0206">Cytoskeleton</keyword>
<feature type="compositionally biased region" description="Polar residues" evidence="6">
    <location>
        <begin position="82"/>
        <end position="93"/>
    </location>
</feature>
<sequence length="205" mass="22731">MAESANIHGSGASQVRQSQPRNSLHAKRERNRSLPNPDSHPDNSDLDINVSVMSNGEDVQENSRTPRQDSTHRQISKDTPRHTTIQKSSDFNKNQLQRYPSEPRLPASALSNTLSSGLTSEVSGEDEDCINVVVRVRPLSQQEVQRHDKSIIQFPGDGAIWIDSGVSTKSFTFNVMFEPQATQEDVFEHSGMKKLVEMALGGYAS</sequence>
<evidence type="ECO:0000256" key="2">
    <source>
        <dbReference type="ARBA" id="ARBA00022741"/>
    </source>
</evidence>
<reference evidence="8" key="1">
    <citation type="journal article" date="2023" name="Mol. Biol. Evol.">
        <title>Third-Generation Sequencing Reveals the Adaptive Role of the Epigenome in Three Deep-Sea Polychaetes.</title>
        <authorList>
            <person name="Perez M."/>
            <person name="Aroh O."/>
            <person name="Sun Y."/>
            <person name="Lan Y."/>
            <person name="Juniper S.K."/>
            <person name="Young C.R."/>
            <person name="Angers B."/>
            <person name="Qian P.Y."/>
        </authorList>
    </citation>
    <scope>NUCLEOTIDE SEQUENCE</scope>
    <source>
        <strain evidence="8">P08H-3</strain>
    </source>
</reference>
<dbReference type="SUPFAM" id="SSF52540">
    <property type="entry name" value="P-loop containing nucleoside triphosphate hydrolases"/>
    <property type="match status" value="1"/>
</dbReference>
<keyword evidence="2" id="KW-0547">Nucleotide-binding</keyword>
<dbReference type="InterPro" id="IPR027417">
    <property type="entry name" value="P-loop_NTPase"/>
</dbReference>
<protein>
    <recommendedName>
        <fullName evidence="7">Kinesin motor domain-containing protein</fullName>
    </recommendedName>
</protein>
<dbReference type="PANTHER" id="PTHR47969">
    <property type="entry name" value="CHROMOSOME-ASSOCIATED KINESIN KIF4A-RELATED"/>
    <property type="match status" value="1"/>
</dbReference>
<organism evidence="8 9">
    <name type="scientific">Paralvinella palmiformis</name>
    <dbReference type="NCBI Taxonomy" id="53620"/>
    <lineage>
        <taxon>Eukaryota</taxon>
        <taxon>Metazoa</taxon>
        <taxon>Spiralia</taxon>
        <taxon>Lophotrochozoa</taxon>
        <taxon>Annelida</taxon>
        <taxon>Polychaeta</taxon>
        <taxon>Sedentaria</taxon>
        <taxon>Canalipalpata</taxon>
        <taxon>Terebellida</taxon>
        <taxon>Terebelliformia</taxon>
        <taxon>Alvinellidae</taxon>
        <taxon>Paralvinella</taxon>
    </lineage>
</organism>
<evidence type="ECO:0000256" key="5">
    <source>
        <dbReference type="PROSITE-ProRule" id="PRU00283"/>
    </source>
</evidence>
<dbReference type="InterPro" id="IPR036961">
    <property type="entry name" value="Kinesin_motor_dom_sf"/>
</dbReference>
<dbReference type="GO" id="GO:0007018">
    <property type="term" value="P:microtubule-based movement"/>
    <property type="evidence" value="ECO:0007669"/>
    <property type="project" value="InterPro"/>
</dbReference>
<dbReference type="GO" id="GO:0007052">
    <property type="term" value="P:mitotic spindle organization"/>
    <property type="evidence" value="ECO:0007669"/>
    <property type="project" value="TreeGrafter"/>
</dbReference>
<evidence type="ECO:0000256" key="3">
    <source>
        <dbReference type="ARBA" id="ARBA00022840"/>
    </source>
</evidence>
<dbReference type="Gene3D" id="3.40.850.10">
    <property type="entry name" value="Kinesin motor domain"/>
    <property type="match status" value="1"/>
</dbReference>
<keyword evidence="3" id="KW-0067">ATP-binding</keyword>
<accession>A0AAD9KC53</accession>
<dbReference type="EMBL" id="JAODUP010000015">
    <property type="protein sequence ID" value="KAK2168631.1"/>
    <property type="molecule type" value="Genomic_DNA"/>
</dbReference>
<dbReference type="GO" id="GO:0005875">
    <property type="term" value="C:microtubule associated complex"/>
    <property type="evidence" value="ECO:0007669"/>
    <property type="project" value="TreeGrafter"/>
</dbReference>
<feature type="compositionally biased region" description="Polar residues" evidence="6">
    <location>
        <begin position="11"/>
        <end position="22"/>
    </location>
</feature>
<evidence type="ECO:0000256" key="1">
    <source>
        <dbReference type="ARBA" id="ARBA00004245"/>
    </source>
</evidence>
<dbReference type="InterPro" id="IPR027640">
    <property type="entry name" value="Kinesin-like_fam"/>
</dbReference>
<comment type="subcellular location">
    <subcellularLocation>
        <location evidence="1">Cytoplasm</location>
        <location evidence="1">Cytoskeleton</location>
    </subcellularLocation>
</comment>
<feature type="compositionally biased region" description="Basic and acidic residues" evidence="6">
    <location>
        <begin position="64"/>
        <end position="81"/>
    </location>
</feature>
<dbReference type="PANTHER" id="PTHR47969:SF33">
    <property type="entry name" value="KINESIN-LIKE PROTEIN"/>
    <property type="match status" value="1"/>
</dbReference>
<keyword evidence="4" id="KW-0963">Cytoplasm</keyword>
<name>A0AAD9KC53_9ANNE</name>
<dbReference type="AlphaFoldDB" id="A0AAD9KC53"/>
<comment type="similarity">
    <text evidence="5">Belongs to the TRAFAC class myosin-kinesin ATPase superfamily. Kinesin family.</text>
</comment>
<evidence type="ECO:0000256" key="4">
    <source>
        <dbReference type="ARBA" id="ARBA00023212"/>
    </source>
</evidence>
<evidence type="ECO:0000313" key="9">
    <source>
        <dbReference type="Proteomes" id="UP001208570"/>
    </source>
</evidence>
<feature type="region of interest" description="Disordered" evidence="6">
    <location>
        <begin position="1"/>
        <end position="93"/>
    </location>
</feature>
<dbReference type="GO" id="GO:0003777">
    <property type="term" value="F:microtubule motor activity"/>
    <property type="evidence" value="ECO:0007669"/>
    <property type="project" value="InterPro"/>
</dbReference>
<evidence type="ECO:0000313" key="8">
    <source>
        <dbReference type="EMBL" id="KAK2168631.1"/>
    </source>
</evidence>